<evidence type="ECO:0000313" key="1">
    <source>
        <dbReference type="EMBL" id="TKC43947.1"/>
    </source>
</evidence>
<accession>A0A4U1F4K2</accession>
<organism evidence="1 2">
    <name type="scientific">Monodon monoceros</name>
    <name type="common">Narwhal</name>
    <name type="synonym">Ceratodon monodon</name>
    <dbReference type="NCBI Taxonomy" id="40151"/>
    <lineage>
        <taxon>Eukaryota</taxon>
        <taxon>Metazoa</taxon>
        <taxon>Chordata</taxon>
        <taxon>Craniata</taxon>
        <taxon>Vertebrata</taxon>
        <taxon>Euteleostomi</taxon>
        <taxon>Mammalia</taxon>
        <taxon>Eutheria</taxon>
        <taxon>Laurasiatheria</taxon>
        <taxon>Artiodactyla</taxon>
        <taxon>Whippomorpha</taxon>
        <taxon>Cetacea</taxon>
        <taxon>Odontoceti</taxon>
        <taxon>Monodontidae</taxon>
        <taxon>Monodon</taxon>
    </lineage>
</organism>
<dbReference type="EMBL" id="RWIC01000431">
    <property type="protein sequence ID" value="TKC43947.1"/>
    <property type="molecule type" value="Genomic_DNA"/>
</dbReference>
<comment type="caution">
    <text evidence="1">The sequence shown here is derived from an EMBL/GenBank/DDBJ whole genome shotgun (WGS) entry which is preliminary data.</text>
</comment>
<sequence length="55" mass="6247">MRTVPKTPVPVPKAGCCPRVSIPETPPSRHLPETLPWGWSLRAVRHRRGRGLRQQ</sequence>
<reference evidence="2" key="1">
    <citation type="journal article" date="2019" name="IScience">
        <title>Narwhal Genome Reveals Long-Term Low Genetic Diversity despite Current Large Abundance Size.</title>
        <authorList>
            <person name="Westbury M.V."/>
            <person name="Petersen B."/>
            <person name="Garde E."/>
            <person name="Heide-Jorgensen M.P."/>
            <person name="Lorenzen E.D."/>
        </authorList>
    </citation>
    <scope>NUCLEOTIDE SEQUENCE [LARGE SCALE GENOMIC DNA]</scope>
</reference>
<dbReference type="Proteomes" id="UP000308365">
    <property type="component" value="Unassembled WGS sequence"/>
</dbReference>
<protein>
    <submittedName>
        <fullName evidence="1">Uncharacterized protein</fullName>
    </submittedName>
</protein>
<name>A0A4U1F4K2_MONMO</name>
<evidence type="ECO:0000313" key="2">
    <source>
        <dbReference type="Proteomes" id="UP000308365"/>
    </source>
</evidence>
<gene>
    <name evidence="1" type="ORF">EI555_007931</name>
</gene>
<proteinExistence type="predicted"/>
<dbReference type="AlphaFoldDB" id="A0A4U1F4K2"/>